<feature type="non-terminal residue" evidence="2">
    <location>
        <position position="1"/>
    </location>
</feature>
<comment type="caution">
    <text evidence="2">The sequence shown here is derived from an EMBL/GenBank/DDBJ whole genome shotgun (WGS) entry which is preliminary data.</text>
</comment>
<name>A0A0F9J5L5_9ZZZZ</name>
<gene>
    <name evidence="2" type="ORF">LCGC14_1572110</name>
</gene>
<sequence length="25" mass="2694">SSGRQVEFESPLPPDLRAALASLRP</sequence>
<evidence type="ECO:0000256" key="1">
    <source>
        <dbReference type="SAM" id="MobiDB-lite"/>
    </source>
</evidence>
<organism evidence="2">
    <name type="scientific">marine sediment metagenome</name>
    <dbReference type="NCBI Taxonomy" id="412755"/>
    <lineage>
        <taxon>unclassified sequences</taxon>
        <taxon>metagenomes</taxon>
        <taxon>ecological metagenomes</taxon>
    </lineage>
</organism>
<dbReference type="AlphaFoldDB" id="A0A0F9J5L5"/>
<dbReference type="EMBL" id="LAZR01012272">
    <property type="protein sequence ID" value="KKM27694.1"/>
    <property type="molecule type" value="Genomic_DNA"/>
</dbReference>
<proteinExistence type="predicted"/>
<evidence type="ECO:0000313" key="2">
    <source>
        <dbReference type="EMBL" id="KKM27694.1"/>
    </source>
</evidence>
<reference evidence="2" key="1">
    <citation type="journal article" date="2015" name="Nature">
        <title>Complex archaea that bridge the gap between prokaryotes and eukaryotes.</title>
        <authorList>
            <person name="Spang A."/>
            <person name="Saw J.H."/>
            <person name="Jorgensen S.L."/>
            <person name="Zaremba-Niedzwiedzka K."/>
            <person name="Martijn J."/>
            <person name="Lind A.E."/>
            <person name="van Eijk R."/>
            <person name="Schleper C."/>
            <person name="Guy L."/>
            <person name="Ettema T.J."/>
        </authorList>
    </citation>
    <scope>NUCLEOTIDE SEQUENCE</scope>
</reference>
<accession>A0A0F9J5L5</accession>
<feature type="region of interest" description="Disordered" evidence="1">
    <location>
        <begin position="1"/>
        <end position="25"/>
    </location>
</feature>
<protein>
    <submittedName>
        <fullName evidence="2">Uncharacterized protein</fullName>
    </submittedName>
</protein>